<keyword evidence="1 5" id="KW-0677">Repeat</keyword>
<evidence type="ECO:0000256" key="2">
    <source>
        <dbReference type="ARBA" id="ARBA00022741"/>
    </source>
</evidence>
<dbReference type="Proteomes" id="UP000231263">
    <property type="component" value="Unassembled WGS sequence"/>
</dbReference>
<dbReference type="InterPro" id="IPR004176">
    <property type="entry name" value="Clp_R_N"/>
</dbReference>
<feature type="transmembrane region" description="Helical" evidence="6">
    <location>
        <begin position="61"/>
        <end position="81"/>
    </location>
</feature>
<keyword evidence="6" id="KW-1133">Transmembrane helix</keyword>
<dbReference type="CDD" id="cd19499">
    <property type="entry name" value="RecA-like_ClpB_Hsp104-like"/>
    <property type="match status" value="1"/>
</dbReference>
<evidence type="ECO:0000256" key="3">
    <source>
        <dbReference type="ARBA" id="ARBA00022840"/>
    </source>
</evidence>
<dbReference type="GO" id="GO:0034605">
    <property type="term" value="P:cellular response to heat"/>
    <property type="evidence" value="ECO:0007669"/>
    <property type="project" value="TreeGrafter"/>
</dbReference>
<dbReference type="PANTHER" id="PTHR11638">
    <property type="entry name" value="ATP-DEPENDENT CLP PROTEASE"/>
    <property type="match status" value="1"/>
</dbReference>
<keyword evidence="4" id="KW-0143">Chaperone</keyword>
<reference evidence="9" key="1">
    <citation type="submission" date="2017-09" db="EMBL/GenBank/DDBJ databases">
        <title>Depth-based differentiation of microbial function through sediment-hosted aquifers and enrichment of novel symbionts in the deep terrestrial subsurface.</title>
        <authorList>
            <person name="Probst A.J."/>
            <person name="Ladd B."/>
            <person name="Jarett J.K."/>
            <person name="Geller-Mcgrath D.E."/>
            <person name="Sieber C.M.K."/>
            <person name="Emerson J.B."/>
            <person name="Anantharaman K."/>
            <person name="Thomas B.C."/>
            <person name="Malmstrom R."/>
            <person name="Stieglmeier M."/>
            <person name="Klingl A."/>
            <person name="Woyke T."/>
            <person name="Ryan C.M."/>
            <person name="Banfield J.F."/>
        </authorList>
    </citation>
    <scope>NUCLEOTIDE SEQUENCE [LARGE SCALE GENOMIC DNA]</scope>
</reference>
<dbReference type="Gene3D" id="1.10.8.60">
    <property type="match status" value="2"/>
</dbReference>
<dbReference type="Pfam" id="PF02861">
    <property type="entry name" value="Clp_N"/>
    <property type="match status" value="1"/>
</dbReference>
<dbReference type="FunFam" id="3.40.50.300:FF:000025">
    <property type="entry name" value="ATP-dependent Clp protease subunit"/>
    <property type="match status" value="1"/>
</dbReference>
<dbReference type="InterPro" id="IPR041546">
    <property type="entry name" value="ClpA/ClpB_AAA_lid"/>
</dbReference>
<dbReference type="GO" id="GO:0005524">
    <property type="term" value="F:ATP binding"/>
    <property type="evidence" value="ECO:0007669"/>
    <property type="project" value="UniProtKB-KW"/>
</dbReference>
<feature type="domain" description="Clp R" evidence="7">
    <location>
        <begin position="152"/>
        <end position="290"/>
    </location>
</feature>
<feature type="transmembrane region" description="Helical" evidence="6">
    <location>
        <begin position="97"/>
        <end position="118"/>
    </location>
</feature>
<dbReference type="InterPro" id="IPR027417">
    <property type="entry name" value="P-loop_NTPase"/>
</dbReference>
<dbReference type="SMART" id="SM00382">
    <property type="entry name" value="AAA"/>
    <property type="match status" value="2"/>
</dbReference>
<feature type="transmembrane region" description="Helical" evidence="6">
    <location>
        <begin position="177"/>
        <end position="197"/>
    </location>
</feature>
<dbReference type="InterPro" id="IPR050130">
    <property type="entry name" value="ClpA_ClpB"/>
</dbReference>
<dbReference type="InterPro" id="IPR036628">
    <property type="entry name" value="Clp_N_dom_sf"/>
</dbReference>
<protein>
    <recommendedName>
        <fullName evidence="7">Clp R domain-containing protein</fullName>
    </recommendedName>
</protein>
<evidence type="ECO:0000259" key="7">
    <source>
        <dbReference type="PROSITE" id="PS51903"/>
    </source>
</evidence>
<keyword evidence="6" id="KW-0472">Membrane</keyword>
<comment type="caution">
    <text evidence="8">The sequence shown here is derived from an EMBL/GenBank/DDBJ whole genome shotgun (WGS) entry which is preliminary data.</text>
</comment>
<sequence>MIDLENQNFDPTITPKASSGNEGVPGLLVDGVFWYWPQSITEADIKERSVKKKIDKWLRRLVLAFSLFTLLSFILGIVLYFDLQILVLETWLTPNPFFSFLWVSVLSFCFLFYLNIVAKNSGHKMPKTNLAILGEPTYIPSVDAIERRRDIADLLRADAWEVLDEAFDIAKQSGHKYVTIIHLFLGALAVPSTQLMLTRLDLTFDAIKNPLRRKMSAMPLGETEFSTEVKEILAKALKNSLLNERSGISVVEIFIEAYGSSEFLKELLYSVDINEQEIKNVVDWIRIHEKLIARYNTFKKAAGFKPTGNMNRAYTAQQTKFLDSVSADLTREAVRGGLPMLIDRKTEMAQLLRAIEGGGQSVVLVGEAGVGKNTIISGLAELMVEEKVPKLLQDKRLIELSIPHIVSAEGGRGAHERLLYALQEVQMSGNIILVIDSIDQMVSVGGEALDLSSVLAGELEKGYTFVIATTSPREYTASIEGTMLGKQLQRINVLEPDKNSAILVLESKVGIIENKHRVVFTYDAVEALVDLTDRYVHEAFLPEKAILVAKEVALDVSKRGPEWAKVTRADVETIITQKTNIPISKVTAEEGAGLLQLEERIHERMIGQEDAVKAVSSALRRARTELRSNDRPIANFLFLGSTGVGKTELAKTTAEVYFGNEESMLRFDMSEYQDQASIERLIGGVDQAGLLTEAVRKNPFSLLLLDELEKAHPDILNLFLQVMDDGRLTDGTGRTVDFTNIILIATSNAGTQYIQDEVEKGTDTETIKEHLMEVELRGIYRPEFLNRFDGVMVFKPLSEPDVIAITYLMIDKVRAKLEAKGIKFTATDEAIYGLAKKGYDPKFGARPLRRVIQEQVDDAIANFLLTGQVGRRDTLVMDASGVISVEKAEEL</sequence>
<evidence type="ECO:0000256" key="1">
    <source>
        <dbReference type="ARBA" id="ARBA00022737"/>
    </source>
</evidence>
<dbReference type="Pfam" id="PF17871">
    <property type="entry name" value="AAA_lid_9"/>
    <property type="match status" value="1"/>
</dbReference>
<dbReference type="AlphaFoldDB" id="A0A2M7XDN9"/>
<dbReference type="Gene3D" id="1.10.1780.10">
    <property type="entry name" value="Clp, N-terminal domain"/>
    <property type="match status" value="1"/>
</dbReference>
<dbReference type="PANTHER" id="PTHR11638:SF18">
    <property type="entry name" value="HEAT SHOCK PROTEIN 104"/>
    <property type="match status" value="1"/>
</dbReference>
<dbReference type="GO" id="GO:0005737">
    <property type="term" value="C:cytoplasm"/>
    <property type="evidence" value="ECO:0007669"/>
    <property type="project" value="TreeGrafter"/>
</dbReference>
<keyword evidence="2" id="KW-0547">Nucleotide-binding</keyword>
<evidence type="ECO:0000313" key="8">
    <source>
        <dbReference type="EMBL" id="PJA45984.1"/>
    </source>
</evidence>
<evidence type="ECO:0000313" key="9">
    <source>
        <dbReference type="Proteomes" id="UP000231263"/>
    </source>
</evidence>
<keyword evidence="6" id="KW-0812">Transmembrane</keyword>
<evidence type="ECO:0000256" key="6">
    <source>
        <dbReference type="SAM" id="Phobius"/>
    </source>
</evidence>
<dbReference type="InterPro" id="IPR003959">
    <property type="entry name" value="ATPase_AAA_core"/>
</dbReference>
<dbReference type="PROSITE" id="PS51903">
    <property type="entry name" value="CLP_R"/>
    <property type="match status" value="1"/>
</dbReference>
<organism evidence="8 9">
    <name type="scientific">Candidatus Uhrbacteria bacterium CG_4_9_14_3_um_filter_41_35</name>
    <dbReference type="NCBI Taxonomy" id="1975034"/>
    <lineage>
        <taxon>Bacteria</taxon>
        <taxon>Candidatus Uhriibacteriota</taxon>
    </lineage>
</organism>
<evidence type="ECO:0000256" key="5">
    <source>
        <dbReference type="PROSITE-ProRule" id="PRU01251"/>
    </source>
</evidence>
<dbReference type="Gene3D" id="3.40.50.300">
    <property type="entry name" value="P-loop containing nucleotide triphosphate hydrolases"/>
    <property type="match status" value="2"/>
</dbReference>
<dbReference type="PRINTS" id="PR00300">
    <property type="entry name" value="CLPPROTEASEA"/>
</dbReference>
<proteinExistence type="predicted"/>
<gene>
    <name evidence="8" type="ORF">CO173_03865</name>
</gene>
<dbReference type="SMART" id="SM01086">
    <property type="entry name" value="ClpB_D2-small"/>
    <property type="match status" value="1"/>
</dbReference>
<dbReference type="Pfam" id="PF00004">
    <property type="entry name" value="AAA"/>
    <property type="match status" value="1"/>
</dbReference>
<keyword evidence="3" id="KW-0067">ATP-binding</keyword>
<dbReference type="InterPro" id="IPR019489">
    <property type="entry name" value="Clp_ATPase_C"/>
</dbReference>
<dbReference type="EMBL" id="PFWT01000019">
    <property type="protein sequence ID" value="PJA45984.1"/>
    <property type="molecule type" value="Genomic_DNA"/>
</dbReference>
<accession>A0A2M7XDN9</accession>
<dbReference type="InterPro" id="IPR003593">
    <property type="entry name" value="AAA+_ATPase"/>
</dbReference>
<name>A0A2M7XDN9_9BACT</name>
<dbReference type="Pfam" id="PF07724">
    <property type="entry name" value="AAA_2"/>
    <property type="match status" value="1"/>
</dbReference>
<dbReference type="SUPFAM" id="SSF81923">
    <property type="entry name" value="Double Clp-N motif"/>
    <property type="match status" value="1"/>
</dbReference>
<dbReference type="Pfam" id="PF10431">
    <property type="entry name" value="ClpB_D2-small"/>
    <property type="match status" value="1"/>
</dbReference>
<dbReference type="GO" id="GO:0016887">
    <property type="term" value="F:ATP hydrolysis activity"/>
    <property type="evidence" value="ECO:0007669"/>
    <property type="project" value="InterPro"/>
</dbReference>
<dbReference type="SUPFAM" id="SSF52540">
    <property type="entry name" value="P-loop containing nucleoside triphosphate hydrolases"/>
    <property type="match status" value="2"/>
</dbReference>
<evidence type="ECO:0000256" key="4">
    <source>
        <dbReference type="ARBA" id="ARBA00023186"/>
    </source>
</evidence>
<dbReference type="InterPro" id="IPR001270">
    <property type="entry name" value="ClpA/B"/>
</dbReference>